<dbReference type="AlphaFoldDB" id="A0A3S0IWV5"/>
<keyword evidence="8" id="KW-1185">Reference proteome</keyword>
<evidence type="ECO:0000313" key="8">
    <source>
        <dbReference type="Proteomes" id="UP000271374"/>
    </source>
</evidence>
<evidence type="ECO:0000313" key="7">
    <source>
        <dbReference type="EMBL" id="RTR33160.1"/>
    </source>
</evidence>
<dbReference type="NCBIfam" id="TIGR01766">
    <property type="entry name" value="IS200/IS605 family accessory protein TnpB-like domain"/>
    <property type="match status" value="1"/>
</dbReference>
<dbReference type="NCBIfam" id="NF040570">
    <property type="entry name" value="guided_TnpB"/>
    <property type="match status" value="1"/>
</dbReference>
<evidence type="ECO:0000256" key="2">
    <source>
        <dbReference type="ARBA" id="ARBA00022578"/>
    </source>
</evidence>
<organism evidence="7 8">
    <name type="scientific">Bacillus yapensis</name>
    <dbReference type="NCBI Taxonomy" id="2492960"/>
    <lineage>
        <taxon>Bacteria</taxon>
        <taxon>Bacillati</taxon>
        <taxon>Bacillota</taxon>
        <taxon>Bacilli</taxon>
        <taxon>Bacillales</taxon>
        <taxon>Bacillaceae</taxon>
        <taxon>Bacillus</taxon>
    </lineage>
</organism>
<keyword evidence="4" id="KW-0233">DNA recombination</keyword>
<dbReference type="GO" id="GO:0003677">
    <property type="term" value="F:DNA binding"/>
    <property type="evidence" value="ECO:0007669"/>
    <property type="project" value="UniProtKB-KW"/>
</dbReference>
<comment type="similarity">
    <text evidence="1">In the C-terminal section; belongs to the transposase 35 family.</text>
</comment>
<accession>A0A3S0IWV5</accession>
<feature type="domain" description="Cas12f1-like TNB" evidence="6">
    <location>
        <begin position="359"/>
        <end position="434"/>
    </location>
</feature>
<evidence type="ECO:0000256" key="1">
    <source>
        <dbReference type="ARBA" id="ARBA00008761"/>
    </source>
</evidence>
<dbReference type="InterPro" id="IPR010095">
    <property type="entry name" value="Cas12f1-like_TNB"/>
</dbReference>
<gene>
    <name evidence="7" type="ORF">EKG37_08605</name>
</gene>
<dbReference type="RefSeq" id="WP_126408336.1">
    <property type="nucleotide sequence ID" value="NZ_RXNT01000005.1"/>
</dbReference>
<dbReference type="OrthoDB" id="442799at2"/>
<evidence type="ECO:0000259" key="5">
    <source>
        <dbReference type="Pfam" id="PF01385"/>
    </source>
</evidence>
<comment type="caution">
    <text evidence="7">The sequence shown here is derived from an EMBL/GenBank/DDBJ whole genome shotgun (WGS) entry which is preliminary data.</text>
</comment>
<evidence type="ECO:0000256" key="4">
    <source>
        <dbReference type="ARBA" id="ARBA00023172"/>
    </source>
</evidence>
<dbReference type="GO" id="GO:0006310">
    <property type="term" value="P:DNA recombination"/>
    <property type="evidence" value="ECO:0007669"/>
    <property type="project" value="UniProtKB-KW"/>
</dbReference>
<dbReference type="InterPro" id="IPR001959">
    <property type="entry name" value="Transposase"/>
</dbReference>
<feature type="domain" description="Probable transposase IS891/IS1136/IS1341" evidence="5">
    <location>
        <begin position="226"/>
        <end position="339"/>
    </location>
</feature>
<evidence type="ECO:0000259" key="6">
    <source>
        <dbReference type="Pfam" id="PF07282"/>
    </source>
</evidence>
<keyword evidence="2" id="KW-0815">Transposition</keyword>
<evidence type="ECO:0000256" key="3">
    <source>
        <dbReference type="ARBA" id="ARBA00023125"/>
    </source>
</evidence>
<dbReference type="GO" id="GO:0032196">
    <property type="term" value="P:transposition"/>
    <property type="evidence" value="ECO:0007669"/>
    <property type="project" value="UniProtKB-KW"/>
</dbReference>
<keyword evidence="3" id="KW-0238">DNA-binding</keyword>
<name>A0A3S0IWV5_9BACI</name>
<dbReference type="Pfam" id="PF07282">
    <property type="entry name" value="Cas12f1-like_TNB"/>
    <property type="match status" value="1"/>
</dbReference>
<sequence>MYPYFQQMTQNAKNLYNTTNFYIRQVFTSFTQEKELQPLQQEVVRTIQQNLQPMNDIQIVAYQKKLKIQQKKPKEKQKEVKLNEFVAPTKDNPYVDYNFLDALFKRIGQPDYRSLPTQSSQGVMKVVFQNWKSFYASLADYKLNPTKYKGRPKIPKYCRSEEKEILFTNQDCVIKNNKHLKFPKTKERLNIGKLALSEGKLKQVRVVPKYHEYMVELVMEVQSEQEILVDNGRYMSIDLGIDNLATIVTNTGRNPVLIKGQKIKSINQYYNKRKAHYLGILRHGKQPSEGIFTSKRLEKLHQTRSFKIKDIFHKASYRIVKIALNENINTIIIGQNKEWKQQIHIGKRNNQSFVHIPHSLLISMIEYKAARNGIKVIVTEESYTSKASFLDDNVPTYGECSNKIRFSGKRIQRGLYRTERGLLINADVNGAANILKKVLVKLKDKQEFKVETVQIWEPQKMII</sequence>
<dbReference type="Proteomes" id="UP000271374">
    <property type="component" value="Unassembled WGS sequence"/>
</dbReference>
<dbReference type="EMBL" id="RXNT01000005">
    <property type="protein sequence ID" value="RTR33160.1"/>
    <property type="molecule type" value="Genomic_DNA"/>
</dbReference>
<protein>
    <submittedName>
        <fullName evidence="7">Transposase</fullName>
    </submittedName>
</protein>
<proteinExistence type="inferred from homology"/>
<reference evidence="7 8" key="1">
    <citation type="submission" date="2018-12" db="EMBL/GenBank/DDBJ databases">
        <title>Bacillus yapensis draft genome sequence.</title>
        <authorList>
            <person name="Yu L."/>
            <person name="Xu X."/>
            <person name="Tang X."/>
        </authorList>
    </citation>
    <scope>NUCLEOTIDE SEQUENCE [LARGE SCALE GENOMIC DNA]</scope>
    <source>
        <strain evidence="7 8">XXST-01</strain>
    </source>
</reference>
<dbReference type="Pfam" id="PF01385">
    <property type="entry name" value="OrfB_IS605"/>
    <property type="match status" value="1"/>
</dbReference>